<feature type="region of interest" description="Disordered" evidence="1">
    <location>
        <begin position="177"/>
        <end position="204"/>
    </location>
</feature>
<feature type="compositionally biased region" description="Acidic residues" evidence="1">
    <location>
        <begin position="108"/>
        <end position="121"/>
    </location>
</feature>
<evidence type="ECO:0000313" key="3">
    <source>
        <dbReference type="Proteomes" id="UP001285441"/>
    </source>
</evidence>
<reference evidence="2" key="2">
    <citation type="submission" date="2023-06" db="EMBL/GenBank/DDBJ databases">
        <authorList>
            <consortium name="Lawrence Berkeley National Laboratory"/>
            <person name="Haridas S."/>
            <person name="Hensen N."/>
            <person name="Bonometti L."/>
            <person name="Westerberg I."/>
            <person name="Brannstrom I.O."/>
            <person name="Guillou S."/>
            <person name="Cros-Aarteil S."/>
            <person name="Calhoun S."/>
            <person name="Kuo A."/>
            <person name="Mondo S."/>
            <person name="Pangilinan J."/>
            <person name="Riley R."/>
            <person name="LaButti K."/>
            <person name="Andreopoulos B."/>
            <person name="Lipzen A."/>
            <person name="Chen C."/>
            <person name="Yanf M."/>
            <person name="Daum C."/>
            <person name="Ng V."/>
            <person name="Clum A."/>
            <person name="Steindorff A."/>
            <person name="Ohm R."/>
            <person name="Martin F."/>
            <person name="Silar P."/>
            <person name="Natvig D."/>
            <person name="Lalanne C."/>
            <person name="Gautier V."/>
            <person name="Ament-velasquez S.L."/>
            <person name="Kruys A."/>
            <person name="Hutchinson M.I."/>
            <person name="Powell A.J."/>
            <person name="Barry K."/>
            <person name="Miller A.N."/>
            <person name="Grigoriev I.V."/>
            <person name="Debuchy R."/>
            <person name="Gladieux P."/>
            <person name="Thoren M.H."/>
            <person name="Johannesson H."/>
        </authorList>
    </citation>
    <scope>NUCLEOTIDE SEQUENCE</scope>
    <source>
        <strain evidence="2">CBS 232.78</strain>
    </source>
</reference>
<gene>
    <name evidence="2" type="ORF">B0H63DRAFT_315194</name>
</gene>
<feature type="compositionally biased region" description="Basic and acidic residues" evidence="1">
    <location>
        <begin position="177"/>
        <end position="199"/>
    </location>
</feature>
<evidence type="ECO:0000256" key="1">
    <source>
        <dbReference type="SAM" id="MobiDB-lite"/>
    </source>
</evidence>
<organism evidence="2 3">
    <name type="scientific">Podospora didyma</name>
    <dbReference type="NCBI Taxonomy" id="330526"/>
    <lineage>
        <taxon>Eukaryota</taxon>
        <taxon>Fungi</taxon>
        <taxon>Dikarya</taxon>
        <taxon>Ascomycota</taxon>
        <taxon>Pezizomycotina</taxon>
        <taxon>Sordariomycetes</taxon>
        <taxon>Sordariomycetidae</taxon>
        <taxon>Sordariales</taxon>
        <taxon>Podosporaceae</taxon>
        <taxon>Podospora</taxon>
    </lineage>
</organism>
<reference evidence="2" key="1">
    <citation type="journal article" date="2023" name="Mol. Phylogenet. Evol.">
        <title>Genome-scale phylogeny and comparative genomics of the fungal order Sordariales.</title>
        <authorList>
            <person name="Hensen N."/>
            <person name="Bonometti L."/>
            <person name="Westerberg I."/>
            <person name="Brannstrom I.O."/>
            <person name="Guillou S."/>
            <person name="Cros-Aarteil S."/>
            <person name="Calhoun S."/>
            <person name="Haridas S."/>
            <person name="Kuo A."/>
            <person name="Mondo S."/>
            <person name="Pangilinan J."/>
            <person name="Riley R."/>
            <person name="LaButti K."/>
            <person name="Andreopoulos B."/>
            <person name="Lipzen A."/>
            <person name="Chen C."/>
            <person name="Yan M."/>
            <person name="Daum C."/>
            <person name="Ng V."/>
            <person name="Clum A."/>
            <person name="Steindorff A."/>
            <person name="Ohm R.A."/>
            <person name="Martin F."/>
            <person name="Silar P."/>
            <person name="Natvig D.O."/>
            <person name="Lalanne C."/>
            <person name="Gautier V."/>
            <person name="Ament-Velasquez S.L."/>
            <person name="Kruys A."/>
            <person name="Hutchinson M.I."/>
            <person name="Powell A.J."/>
            <person name="Barry K."/>
            <person name="Miller A.N."/>
            <person name="Grigoriev I.V."/>
            <person name="Debuchy R."/>
            <person name="Gladieux P."/>
            <person name="Hiltunen Thoren M."/>
            <person name="Johannesson H."/>
        </authorList>
    </citation>
    <scope>NUCLEOTIDE SEQUENCE</scope>
    <source>
        <strain evidence="2">CBS 232.78</strain>
    </source>
</reference>
<sequence length="221" mass="24709">MDGHQGRQKVTIQTMNAPPAADPVQYTISQDQGAGNSAQAESNYALLIRKDFDLASLAAGENEPRRTNTSTHALQDYQMQLMLLEQQNKKRLMMARQGFETEVKATSDEETDEETAEEIDEKFDSGQRTVKEVDEEPNEIESHGESSPQVGKKRNYDGFGDDLDEPVVEGRTLLIEEHATATGEKETNFKRVKSSKDDPSTMMSPARKITVSHFTFFSLTS</sequence>
<evidence type="ECO:0000313" key="2">
    <source>
        <dbReference type="EMBL" id="KAK3370367.1"/>
    </source>
</evidence>
<protein>
    <submittedName>
        <fullName evidence="2">Uncharacterized protein</fullName>
    </submittedName>
</protein>
<keyword evidence="3" id="KW-1185">Reference proteome</keyword>
<feature type="region of interest" description="Disordered" evidence="1">
    <location>
        <begin position="102"/>
        <end position="165"/>
    </location>
</feature>
<feature type="region of interest" description="Disordered" evidence="1">
    <location>
        <begin position="1"/>
        <end position="23"/>
    </location>
</feature>
<dbReference type="AlphaFoldDB" id="A0AAE0K662"/>
<comment type="caution">
    <text evidence="2">The sequence shown here is derived from an EMBL/GenBank/DDBJ whole genome shotgun (WGS) entry which is preliminary data.</text>
</comment>
<proteinExistence type="predicted"/>
<dbReference type="EMBL" id="JAULSW010000009">
    <property type="protein sequence ID" value="KAK3370367.1"/>
    <property type="molecule type" value="Genomic_DNA"/>
</dbReference>
<accession>A0AAE0K662</accession>
<name>A0AAE0K662_9PEZI</name>
<feature type="compositionally biased region" description="Basic and acidic residues" evidence="1">
    <location>
        <begin position="122"/>
        <end position="132"/>
    </location>
</feature>
<dbReference type="Proteomes" id="UP001285441">
    <property type="component" value="Unassembled WGS sequence"/>
</dbReference>